<gene>
    <name evidence="3" type="ORF">H4O21_15165</name>
</gene>
<dbReference type="RefSeq" id="WP_182809724.1">
    <property type="nucleotide sequence ID" value="NZ_JACJFM010000021.1"/>
</dbReference>
<evidence type="ECO:0000313" key="3">
    <source>
        <dbReference type="EMBL" id="MBB1487945.1"/>
    </source>
</evidence>
<comment type="caution">
    <text evidence="3">The sequence shown here is derived from an EMBL/GenBank/DDBJ whole genome shotgun (WGS) entry which is preliminary data.</text>
</comment>
<evidence type="ECO:0000256" key="1">
    <source>
        <dbReference type="SAM" id="Phobius"/>
    </source>
</evidence>
<dbReference type="PANTHER" id="PTHR42709">
    <property type="entry name" value="ALKALINE PHOSPHATASE LIKE PROTEIN"/>
    <property type="match status" value="1"/>
</dbReference>
<keyword evidence="1" id="KW-0472">Membrane</keyword>
<evidence type="ECO:0000259" key="2">
    <source>
        <dbReference type="Pfam" id="PF09335"/>
    </source>
</evidence>
<keyword evidence="4" id="KW-1185">Reference proteome</keyword>
<feature type="transmembrane region" description="Helical" evidence="1">
    <location>
        <begin position="39"/>
        <end position="57"/>
    </location>
</feature>
<keyword evidence="1" id="KW-0812">Transmembrane</keyword>
<keyword evidence="1" id="KW-1133">Transmembrane helix</keyword>
<feature type="transmembrane region" description="Helical" evidence="1">
    <location>
        <begin position="115"/>
        <end position="136"/>
    </location>
</feature>
<dbReference type="Pfam" id="PF09335">
    <property type="entry name" value="VTT_dom"/>
    <property type="match status" value="1"/>
</dbReference>
<protein>
    <submittedName>
        <fullName evidence="3">DedA family protein</fullName>
    </submittedName>
</protein>
<dbReference type="EMBL" id="JACJFM010000021">
    <property type="protein sequence ID" value="MBB1487945.1"/>
    <property type="molecule type" value="Genomic_DNA"/>
</dbReference>
<dbReference type="GO" id="GO:0005886">
    <property type="term" value="C:plasma membrane"/>
    <property type="evidence" value="ECO:0007669"/>
    <property type="project" value="UniProtKB-ARBA"/>
</dbReference>
<sequence>MGYFSLFVSALASATLLPGSSEALMLYLLQQPQWQPEWLWLAATLGNTLGSTINWGLGRSGYHLRHKSWFPVSEQQLDKGRRHFERWGTWSLLFSWLPVVGDPLTLLAGLLRVPFLWFLVLVLIGKGVRYGLLVLAMSGFF</sequence>
<accession>A0A839IRK1</accession>
<feature type="transmembrane region" description="Helical" evidence="1">
    <location>
        <begin position="87"/>
        <end position="109"/>
    </location>
</feature>
<dbReference type="Proteomes" id="UP000565262">
    <property type="component" value="Unassembled WGS sequence"/>
</dbReference>
<proteinExistence type="predicted"/>
<name>A0A839IRK1_9GAMM</name>
<evidence type="ECO:0000313" key="4">
    <source>
        <dbReference type="Proteomes" id="UP000565262"/>
    </source>
</evidence>
<dbReference type="AlphaFoldDB" id="A0A839IRK1"/>
<dbReference type="InterPro" id="IPR032816">
    <property type="entry name" value="VTT_dom"/>
</dbReference>
<dbReference type="PANTHER" id="PTHR42709:SF4">
    <property type="entry name" value="INNER MEMBRANE PROTEIN YQAA"/>
    <property type="match status" value="1"/>
</dbReference>
<dbReference type="InterPro" id="IPR051311">
    <property type="entry name" value="DedA_domain"/>
</dbReference>
<feature type="domain" description="VTT" evidence="2">
    <location>
        <begin position="34"/>
        <end position="137"/>
    </location>
</feature>
<reference evidence="3 4" key="1">
    <citation type="submission" date="2020-08" db="EMBL/GenBank/DDBJ databases">
        <title>Oceanospirillum sp. nov. isolated from marine sediment.</title>
        <authorList>
            <person name="Ji X."/>
        </authorList>
    </citation>
    <scope>NUCLEOTIDE SEQUENCE [LARGE SCALE GENOMIC DNA]</scope>
    <source>
        <strain evidence="3 4">D5</strain>
    </source>
</reference>
<organism evidence="3 4">
    <name type="scientific">Oceanospirillum sediminis</name>
    <dbReference type="NCBI Taxonomy" id="2760088"/>
    <lineage>
        <taxon>Bacteria</taxon>
        <taxon>Pseudomonadati</taxon>
        <taxon>Pseudomonadota</taxon>
        <taxon>Gammaproteobacteria</taxon>
        <taxon>Oceanospirillales</taxon>
        <taxon>Oceanospirillaceae</taxon>
        <taxon>Oceanospirillum</taxon>
    </lineage>
</organism>